<evidence type="ECO:0000313" key="2">
    <source>
        <dbReference type="EMBL" id="MDF3836809.1"/>
    </source>
</evidence>
<sequence>MTQEILPKLAIPNREGGVANHHVEPLPFGQDAVKTVRGFRDGNEKLWYCAADVCALLGGISVAPAVTELCESQSGLMLNVTTQEETLFAMLYLRQDNLRYLIVRCNTPESTSYLAWAMDDLAESVKKENEMERGQNRDQPEGQIAFNSMLTGPQLPSALDVLAKIREIKRSQRDFWASDSRQATEPMSEAHAKPENRSPIPSWKRWLHEKP</sequence>
<reference evidence="2 3" key="1">
    <citation type="submission" date="2023-03" db="EMBL/GenBank/DDBJ databases">
        <title>Draft assemblies of triclosan tolerant bacteria isolated from returned activated sludge.</title>
        <authorList>
            <person name="Van Hamelsveld S."/>
        </authorList>
    </citation>
    <scope>NUCLEOTIDE SEQUENCE [LARGE SCALE GENOMIC DNA]</scope>
    <source>
        <strain evidence="2 3">GW210010_S58</strain>
    </source>
</reference>
<name>A0ABT6AW04_9BURK</name>
<feature type="region of interest" description="Disordered" evidence="1">
    <location>
        <begin position="175"/>
        <end position="211"/>
    </location>
</feature>
<protein>
    <recommendedName>
        <fullName evidence="4">Bro-N domain-containing protein</fullName>
    </recommendedName>
</protein>
<accession>A0ABT6AW04</accession>
<dbReference type="Proteomes" id="UP001216674">
    <property type="component" value="Unassembled WGS sequence"/>
</dbReference>
<organism evidence="2 3">
    <name type="scientific">Cupriavidus basilensis</name>
    <dbReference type="NCBI Taxonomy" id="68895"/>
    <lineage>
        <taxon>Bacteria</taxon>
        <taxon>Pseudomonadati</taxon>
        <taxon>Pseudomonadota</taxon>
        <taxon>Betaproteobacteria</taxon>
        <taxon>Burkholderiales</taxon>
        <taxon>Burkholderiaceae</taxon>
        <taxon>Cupriavidus</taxon>
    </lineage>
</organism>
<comment type="caution">
    <text evidence="2">The sequence shown here is derived from an EMBL/GenBank/DDBJ whole genome shotgun (WGS) entry which is preliminary data.</text>
</comment>
<keyword evidence="3" id="KW-1185">Reference proteome</keyword>
<evidence type="ECO:0008006" key="4">
    <source>
        <dbReference type="Google" id="ProtNLM"/>
    </source>
</evidence>
<gene>
    <name evidence="2" type="ORF">P3W85_28210</name>
</gene>
<proteinExistence type="predicted"/>
<dbReference type="RefSeq" id="WP_276267167.1">
    <property type="nucleotide sequence ID" value="NZ_JARJLM010000464.1"/>
</dbReference>
<evidence type="ECO:0000256" key="1">
    <source>
        <dbReference type="SAM" id="MobiDB-lite"/>
    </source>
</evidence>
<dbReference type="EMBL" id="JARJLM010000464">
    <property type="protein sequence ID" value="MDF3836809.1"/>
    <property type="molecule type" value="Genomic_DNA"/>
</dbReference>
<evidence type="ECO:0000313" key="3">
    <source>
        <dbReference type="Proteomes" id="UP001216674"/>
    </source>
</evidence>